<dbReference type="InterPro" id="IPR035895">
    <property type="entry name" value="HPr-like_sf"/>
</dbReference>
<dbReference type="GO" id="GO:0005737">
    <property type="term" value="C:cytoplasm"/>
    <property type="evidence" value="ECO:0007669"/>
    <property type="project" value="UniProtKB-SubCell"/>
</dbReference>
<gene>
    <name evidence="5" type="ORF">SAMN05216378_3728</name>
</gene>
<protein>
    <submittedName>
        <fullName evidence="5">Phosphocarrier protein</fullName>
    </submittedName>
</protein>
<dbReference type="PROSITE" id="PS00589">
    <property type="entry name" value="PTS_HPR_SER"/>
    <property type="match status" value="1"/>
</dbReference>
<dbReference type="InterPro" id="IPR000032">
    <property type="entry name" value="HPr-like"/>
</dbReference>
<dbReference type="AlphaFoldDB" id="A0A1I2BZA2"/>
<dbReference type="PRINTS" id="PR00107">
    <property type="entry name" value="PHOSPHOCPHPR"/>
</dbReference>
<dbReference type="NCBIfam" id="TIGR01003">
    <property type="entry name" value="PTS_HPr_family"/>
    <property type="match status" value="1"/>
</dbReference>
<keyword evidence="2" id="KW-0963">Cytoplasm</keyword>
<evidence type="ECO:0000313" key="6">
    <source>
        <dbReference type="Proteomes" id="UP000198855"/>
    </source>
</evidence>
<evidence type="ECO:0000256" key="2">
    <source>
        <dbReference type="ARBA" id="ARBA00022490"/>
    </source>
</evidence>
<dbReference type="RefSeq" id="WP_175532907.1">
    <property type="nucleotide sequence ID" value="NZ_FOMT01000003.1"/>
</dbReference>
<dbReference type="GO" id="GO:0009401">
    <property type="term" value="P:phosphoenolpyruvate-dependent sugar phosphotransferase system"/>
    <property type="evidence" value="ECO:0007669"/>
    <property type="project" value="UniProtKB-KW"/>
</dbReference>
<dbReference type="Pfam" id="PF00381">
    <property type="entry name" value="PTS-HPr"/>
    <property type="match status" value="1"/>
</dbReference>
<dbReference type="PANTHER" id="PTHR33705">
    <property type="entry name" value="PHOSPHOCARRIER PROTEIN HPR"/>
    <property type="match status" value="1"/>
</dbReference>
<dbReference type="PANTHER" id="PTHR33705:SF2">
    <property type="entry name" value="PHOSPHOCARRIER PROTEIN NPR"/>
    <property type="match status" value="1"/>
</dbReference>
<sequence length="87" mass="8966">MVEKSYVVLNPTGIHARPAKKIVEAAKICEGTVYLEKGGRKVSAKSLVNVLSIGAKQNDTVTVSAEGEKAEAAVDAIGAVLATAEAE</sequence>
<evidence type="ECO:0000313" key="5">
    <source>
        <dbReference type="EMBL" id="SFE61447.1"/>
    </source>
</evidence>
<reference evidence="6" key="1">
    <citation type="submission" date="2016-10" db="EMBL/GenBank/DDBJ databases">
        <authorList>
            <person name="Varghese N."/>
            <person name="Submissions S."/>
        </authorList>
    </citation>
    <scope>NUCLEOTIDE SEQUENCE [LARGE SCALE GENOMIC DNA]</scope>
    <source>
        <strain evidence="6">CGMCC 1.10784</strain>
    </source>
</reference>
<dbReference type="Proteomes" id="UP000198855">
    <property type="component" value="Unassembled WGS sequence"/>
</dbReference>
<dbReference type="Gene3D" id="3.30.1340.10">
    <property type="entry name" value="HPr-like"/>
    <property type="match status" value="1"/>
</dbReference>
<evidence type="ECO:0000256" key="3">
    <source>
        <dbReference type="ARBA" id="ARBA00022683"/>
    </source>
</evidence>
<feature type="domain" description="HPr" evidence="4">
    <location>
        <begin position="1"/>
        <end position="87"/>
    </location>
</feature>
<dbReference type="PROSITE" id="PS51350">
    <property type="entry name" value="PTS_HPR_DOM"/>
    <property type="match status" value="1"/>
</dbReference>
<comment type="subcellular location">
    <subcellularLocation>
        <location evidence="1">Cytoplasm</location>
    </subcellularLocation>
</comment>
<dbReference type="CDD" id="cd00367">
    <property type="entry name" value="PTS-HPr_like"/>
    <property type="match status" value="1"/>
</dbReference>
<keyword evidence="3" id="KW-0598">Phosphotransferase system</keyword>
<evidence type="ECO:0000256" key="1">
    <source>
        <dbReference type="ARBA" id="ARBA00004496"/>
    </source>
</evidence>
<dbReference type="InterPro" id="IPR050399">
    <property type="entry name" value="HPr"/>
</dbReference>
<proteinExistence type="predicted"/>
<evidence type="ECO:0000259" key="4">
    <source>
        <dbReference type="PROSITE" id="PS51350"/>
    </source>
</evidence>
<dbReference type="InterPro" id="IPR002114">
    <property type="entry name" value="PTS_HPr_Ser_P_site"/>
</dbReference>
<dbReference type="STRING" id="1045775.SAMN05216378_3728"/>
<dbReference type="SUPFAM" id="SSF55594">
    <property type="entry name" value="HPr-like"/>
    <property type="match status" value="1"/>
</dbReference>
<name>A0A1I2BZA2_9BACL</name>
<accession>A0A1I2BZA2</accession>
<dbReference type="EMBL" id="FOMT01000003">
    <property type="protein sequence ID" value="SFE61447.1"/>
    <property type="molecule type" value="Genomic_DNA"/>
</dbReference>
<keyword evidence="6" id="KW-1185">Reference proteome</keyword>
<organism evidence="5 6">
    <name type="scientific">Paenibacillus catalpae</name>
    <dbReference type="NCBI Taxonomy" id="1045775"/>
    <lineage>
        <taxon>Bacteria</taxon>
        <taxon>Bacillati</taxon>
        <taxon>Bacillota</taxon>
        <taxon>Bacilli</taxon>
        <taxon>Bacillales</taxon>
        <taxon>Paenibacillaceae</taxon>
        <taxon>Paenibacillus</taxon>
    </lineage>
</organism>